<organism evidence="1 2">
    <name type="scientific">Sphingomonas oleivorans</name>
    <dbReference type="NCBI Taxonomy" id="1735121"/>
    <lineage>
        <taxon>Bacteria</taxon>
        <taxon>Pseudomonadati</taxon>
        <taxon>Pseudomonadota</taxon>
        <taxon>Alphaproteobacteria</taxon>
        <taxon>Sphingomonadales</taxon>
        <taxon>Sphingomonadaceae</taxon>
        <taxon>Sphingomonas</taxon>
    </lineage>
</organism>
<protein>
    <submittedName>
        <fullName evidence="1">Porin</fullName>
    </submittedName>
</protein>
<dbReference type="RefSeq" id="WP_107970275.1">
    <property type="nucleotide sequence ID" value="NZ_NWBU01000018.1"/>
</dbReference>
<proteinExistence type="predicted"/>
<dbReference type="InterPro" id="IPR010870">
    <property type="entry name" value="Porin_O/P"/>
</dbReference>
<dbReference type="EMBL" id="NWBU01000018">
    <property type="protein sequence ID" value="PTQ07488.1"/>
    <property type="molecule type" value="Genomic_DNA"/>
</dbReference>
<dbReference type="Gene3D" id="2.40.160.10">
    <property type="entry name" value="Porin"/>
    <property type="match status" value="1"/>
</dbReference>
<name>A0A2T5FTT9_9SPHN</name>
<reference evidence="1 2" key="1">
    <citation type="submission" date="2017-09" db="EMBL/GenBank/DDBJ databases">
        <title>Sphingomonas panjinensis sp.nov., isolated from oil-contaminated soil.</title>
        <authorList>
            <person name="Wang L."/>
            <person name="Chen L."/>
        </authorList>
    </citation>
    <scope>NUCLEOTIDE SEQUENCE [LARGE SCALE GENOMIC DNA]</scope>
    <source>
        <strain evidence="1 2">FW-11</strain>
    </source>
</reference>
<keyword evidence="2" id="KW-1185">Reference proteome</keyword>
<evidence type="ECO:0000313" key="2">
    <source>
        <dbReference type="Proteomes" id="UP000244162"/>
    </source>
</evidence>
<dbReference type="InterPro" id="IPR023614">
    <property type="entry name" value="Porin_dom_sf"/>
</dbReference>
<comment type="caution">
    <text evidence="1">The sequence shown here is derived from an EMBL/GenBank/DDBJ whole genome shotgun (WGS) entry which is preliminary data.</text>
</comment>
<accession>A0A2T5FTT9</accession>
<dbReference type="Proteomes" id="UP000244162">
    <property type="component" value="Unassembled WGS sequence"/>
</dbReference>
<dbReference type="AlphaFoldDB" id="A0A2T5FTT9"/>
<dbReference type="OrthoDB" id="9807854at2"/>
<gene>
    <name evidence="1" type="ORF">CLG96_18335</name>
</gene>
<dbReference type="Pfam" id="PF07396">
    <property type="entry name" value="Porin_O_P"/>
    <property type="match status" value="1"/>
</dbReference>
<sequence>MTPLLARWGEGAAPILSSADGMFTFHPRGRILLDISGTTGSRFGQRDYATTGARTLRLGADGMIGRRLSYVFEADFSQDSVNVLSAYVGWHSPATCRIRYEVRIGNLFLDRGVDAASGPDAVPFLDRNTTGTTIAPRVGFYAFGLMGIASGPNWHMSLSTTGDDIDGKTAVRDSWAQVARAHWDPVFQERRFLHLGGWAFAEQFSPAVLDAGRSSQIGGRFNSMLRIQSGPILGATGSDGEGGEIGGGVGSAWLMAEGGRRHIHVRDAHDVAASAWSIAGGYFLTGEAPEYSSRYGTFVHPKVRHTVFEGGPGAIELTARYERLDYTGLVSGGRGWAATLGTNWYLNPFVRLMVNYIHWDVTSLVPPFIGTDNGDSLSARAQLTF</sequence>
<evidence type="ECO:0000313" key="1">
    <source>
        <dbReference type="EMBL" id="PTQ07488.1"/>
    </source>
</evidence>